<name>A0A2S7Y4M8_BEABA</name>
<accession>A0A2S7Y4M8</accession>
<evidence type="ECO:0000313" key="2">
    <source>
        <dbReference type="EMBL" id="PQK11070.1"/>
    </source>
</evidence>
<feature type="compositionally biased region" description="Low complexity" evidence="1">
    <location>
        <begin position="1"/>
        <end position="21"/>
    </location>
</feature>
<feature type="compositionally biased region" description="Basic and acidic residues" evidence="1">
    <location>
        <begin position="25"/>
        <end position="35"/>
    </location>
</feature>
<reference evidence="2 3" key="1">
    <citation type="submission" date="2016-07" db="EMBL/GenBank/DDBJ databases">
        <title>Comparative genomics of the entomopathogenic fungus Beauveria bassiana.</title>
        <authorList>
            <person name="Valero Jimenez C.A."/>
            <person name="Zwaan B.J."/>
            <person name="Van Kan J.A."/>
            <person name="Takken W."/>
            <person name="Debets A.J."/>
            <person name="Schoustra S.E."/>
            <person name="Koenraadt C.J."/>
        </authorList>
    </citation>
    <scope>NUCLEOTIDE SEQUENCE [LARGE SCALE GENOMIC DNA]</scope>
    <source>
        <strain evidence="2 3">ARSEF 8028</strain>
    </source>
</reference>
<dbReference type="OrthoDB" id="5366256at2759"/>
<evidence type="ECO:0000256" key="1">
    <source>
        <dbReference type="SAM" id="MobiDB-lite"/>
    </source>
</evidence>
<proteinExistence type="predicted"/>
<protein>
    <submittedName>
        <fullName evidence="2">Uncharacterized protein</fullName>
    </submittedName>
</protein>
<sequence length="302" mass="32777">MSAIALSLDPSSMSGSKSGLSWQDSRSDHNQHFDDIMFGDDSNAVGQTSDGGTMSPISTKSSTSSPSLSLAPDHQHSLKRQQDRARRDSRLNARLRRHSNASFVDSAMMSPTDAIGNHGLASYSPTTHTAGPLIAESPQLMPTSSYVPSYNLASEHSHGYSLPYQQPLPQSYHLPMDYSNGYIGANEFGNMRQNHPSASSVPHTQESSLLYQMPTSPSATPHDASPPGLASSRPKPRCWEHGCNGRQFSTFSNLLRHQREKSGQATKSTCPNCGAEFTRTTARNGHMLHDKCKRRTTGSSSA</sequence>
<feature type="compositionally biased region" description="Basic and acidic residues" evidence="1">
    <location>
        <begin position="73"/>
        <end position="91"/>
    </location>
</feature>
<dbReference type="Proteomes" id="UP000237441">
    <property type="component" value="Unassembled WGS sequence"/>
</dbReference>
<comment type="caution">
    <text evidence="2">The sequence shown here is derived from an EMBL/GenBank/DDBJ whole genome shotgun (WGS) entry which is preliminary data.</text>
</comment>
<gene>
    <name evidence="2" type="ORF">BB8028_0002g13880</name>
</gene>
<organism evidence="2 3">
    <name type="scientific">Beauveria bassiana</name>
    <name type="common">White muscardine disease fungus</name>
    <name type="synonym">Tritirachium shiotae</name>
    <dbReference type="NCBI Taxonomy" id="176275"/>
    <lineage>
        <taxon>Eukaryota</taxon>
        <taxon>Fungi</taxon>
        <taxon>Dikarya</taxon>
        <taxon>Ascomycota</taxon>
        <taxon>Pezizomycotina</taxon>
        <taxon>Sordariomycetes</taxon>
        <taxon>Hypocreomycetidae</taxon>
        <taxon>Hypocreales</taxon>
        <taxon>Cordycipitaceae</taxon>
        <taxon>Beauveria</taxon>
    </lineage>
</organism>
<feature type="region of interest" description="Disordered" evidence="1">
    <location>
        <begin position="1"/>
        <end position="98"/>
    </location>
</feature>
<feature type="region of interest" description="Disordered" evidence="1">
    <location>
        <begin position="213"/>
        <end position="235"/>
    </location>
</feature>
<feature type="compositionally biased region" description="Low complexity" evidence="1">
    <location>
        <begin position="55"/>
        <end position="70"/>
    </location>
</feature>
<evidence type="ECO:0000313" key="3">
    <source>
        <dbReference type="Proteomes" id="UP000237441"/>
    </source>
</evidence>
<dbReference type="EMBL" id="JRHA01000002">
    <property type="protein sequence ID" value="PQK11070.1"/>
    <property type="molecule type" value="Genomic_DNA"/>
</dbReference>
<dbReference type="AlphaFoldDB" id="A0A2S7Y4M8"/>
<dbReference type="Gene3D" id="3.30.160.60">
    <property type="entry name" value="Classic Zinc Finger"/>
    <property type="match status" value="1"/>
</dbReference>